<accession>A0A7X4WEA1</accession>
<dbReference type="Proteomes" id="UP000465712">
    <property type="component" value="Unassembled WGS sequence"/>
</dbReference>
<dbReference type="PANTHER" id="PTHR43628:SF1">
    <property type="entry name" value="CHITIN SYNTHASE REGULATORY FACTOR 2-RELATED"/>
    <property type="match status" value="1"/>
</dbReference>
<dbReference type="Gene3D" id="1.25.40.10">
    <property type="entry name" value="Tetratricopeptide repeat domain"/>
    <property type="match status" value="2"/>
</dbReference>
<dbReference type="PANTHER" id="PTHR43628">
    <property type="entry name" value="ACTIVATOR OF C KINASE PROTEIN 1-RELATED"/>
    <property type="match status" value="1"/>
</dbReference>
<dbReference type="AlphaFoldDB" id="A0A7X4WEA1"/>
<proteinExistence type="predicted"/>
<evidence type="ECO:0000313" key="3">
    <source>
        <dbReference type="Proteomes" id="UP000465712"/>
    </source>
</evidence>
<evidence type="ECO:0000313" key="2">
    <source>
        <dbReference type="EMBL" id="NAW67088.1"/>
    </source>
</evidence>
<dbReference type="Pfam" id="PF08238">
    <property type="entry name" value="Sel1"/>
    <property type="match status" value="5"/>
</dbReference>
<comment type="caution">
    <text evidence="2">The sequence shown here is derived from an EMBL/GenBank/DDBJ whole genome shotgun (WGS) entry which is preliminary data.</text>
</comment>
<dbReference type="OrthoDB" id="6114904at2"/>
<feature type="compositionally biased region" description="Polar residues" evidence="1">
    <location>
        <begin position="388"/>
        <end position="397"/>
    </location>
</feature>
<evidence type="ECO:0000256" key="1">
    <source>
        <dbReference type="SAM" id="MobiDB-lite"/>
    </source>
</evidence>
<dbReference type="SMART" id="SM00671">
    <property type="entry name" value="SEL1"/>
    <property type="match status" value="5"/>
</dbReference>
<feature type="region of interest" description="Disordered" evidence="1">
    <location>
        <begin position="364"/>
        <end position="397"/>
    </location>
</feature>
<name>A0A7X4WEA1_9GAMM</name>
<reference evidence="2 3" key="1">
    <citation type="submission" date="2017-05" db="EMBL/GenBank/DDBJ databases">
        <title>High clonality and local adaptation shapes Vibrionaceae linages within an endangered oasis.</title>
        <authorList>
            <person name="Vazquez-Rosas-Landa M."/>
        </authorList>
    </citation>
    <scope>NUCLEOTIDE SEQUENCE [LARGE SCALE GENOMIC DNA]</scope>
    <source>
        <strain evidence="2 3">P46_P4S1P180</strain>
    </source>
</reference>
<dbReference type="SUPFAM" id="SSF81901">
    <property type="entry name" value="HCP-like"/>
    <property type="match status" value="1"/>
</dbReference>
<dbReference type="InterPro" id="IPR052945">
    <property type="entry name" value="Mitotic_Regulator"/>
</dbReference>
<dbReference type="InterPro" id="IPR011990">
    <property type="entry name" value="TPR-like_helical_dom_sf"/>
</dbReference>
<dbReference type="EMBL" id="WXWW01000257">
    <property type="protein sequence ID" value="NAW67088.1"/>
    <property type="molecule type" value="Genomic_DNA"/>
</dbReference>
<gene>
    <name evidence="2" type="ORF">CAG72_17985</name>
</gene>
<organism evidence="2 3">
    <name type="scientific">Photobacterium halotolerans</name>
    <dbReference type="NCBI Taxonomy" id="265726"/>
    <lineage>
        <taxon>Bacteria</taxon>
        <taxon>Pseudomonadati</taxon>
        <taxon>Pseudomonadota</taxon>
        <taxon>Gammaproteobacteria</taxon>
        <taxon>Vibrionales</taxon>
        <taxon>Vibrionaceae</taxon>
        <taxon>Photobacterium</taxon>
    </lineage>
</organism>
<sequence>MSQLGLGVCLGIVLLIVAVSRYFALMKDVREAAREQALKDEKYRQVLEQAKAVEHEEKVKKAQSGHIPSILSLAKENEIGNLRVALGWYQKAAELGNEIGQNALARLSRQDVDDPHGEAKSRYWECLVKANNNEPEALFELGRYEIRGYGTAINTTSGVGHLIKAAEMEYVPAQLFLGDWYVVESNPTPSPRRAFFWRLKSAVNNDAMGCIKVAYCFQTGVGATRDRRRAIYWLEKAAELGNLEAQYLAGKMHLNNDQPVTNVTDAAVAYIWFSVAFASGYLDAKKERDTAVQHVGIESILNVQKVAKQIYKLLHNPPVPVHSTMDLLDKVYDRSKYRPTDAELDAALGRISEDIDVDSVVQTNPGLSAAGQGNGSQNTAKKDWSGEMITTESVPSA</sequence>
<dbReference type="RefSeq" id="WP_161446496.1">
    <property type="nucleotide sequence ID" value="NZ_WXWU01000055.1"/>
</dbReference>
<protein>
    <submittedName>
        <fullName evidence="2">Sel1 repeat family protein</fullName>
    </submittedName>
</protein>
<dbReference type="InterPro" id="IPR006597">
    <property type="entry name" value="Sel1-like"/>
</dbReference>